<dbReference type="KEGG" id="pseb:EOK75_06955"/>
<dbReference type="Pfam" id="PF12895">
    <property type="entry name" value="ANAPC3"/>
    <property type="match status" value="1"/>
</dbReference>
<feature type="repeat" description="TPR" evidence="1">
    <location>
        <begin position="476"/>
        <end position="509"/>
    </location>
</feature>
<dbReference type="InterPro" id="IPR019734">
    <property type="entry name" value="TPR_rpt"/>
</dbReference>
<dbReference type="SUPFAM" id="SSF48452">
    <property type="entry name" value="TPR-like"/>
    <property type="match status" value="1"/>
</dbReference>
<sequence length="627" mass="70134">MKRTLEKVTGTLGGKAAPEKKGKLRVALCIAGQMRGYEKAAPSVLKNLIEPLDADVFIHTWSDIGSSINEHRRTLPVPFPEYIPGKIQHKRPQFDAMFPAYSASISESGKVDCNRLETLYNPVAAVIEDSPAPEDFDDFFGFSVPEKLLNAEIKSQWSRQLFYKIWKCNELKKAAELKGGFTYDLVIRLRPDLSIGNPIPESHLNDLEKIHFRIRNIDANFQMSDQYFYGGSPQMDIACDTFRNIPDLWKEYDQGSRHHKYYCAEGLLCTSVKRSGNFEIAPFRTEKASEKNTCLLLSHGQKRFSYLEAKDALLSDIKSISGAQKDRITLALGRTLAAYVVAATAKNKDAGELANLVLEYETETGAPADFANSILSFAKEDLEQAREHAKKALAQEPNSTAILTHLAKVARKQGLPDDAVKFATRAIELPDEYKRQNRPSKWVLFDTLGYAQEDLNNYEEAFTAYMASFSLNPGRAASAYRTGKMLYRLGKYDQSLWFLRQAQILDPDHHAAAYIEAHCLCKVGMYLDAQAITLKFAGTTLEVGGRKTKFLGPLAILQFKRGIKAAAEKTIDAYLATGATHEDEVVELTKLLVSLNRVSDAKTLAKRGLAAHPNSRFVQRGLDWLIN</sequence>
<evidence type="ECO:0000313" key="2">
    <source>
        <dbReference type="EMBL" id="QCO55511.1"/>
    </source>
</evidence>
<gene>
    <name evidence="2" type="ORF">EOK75_06955</name>
</gene>
<dbReference type="OrthoDB" id="7841171at2"/>
<dbReference type="PANTHER" id="PTHR12558:SF13">
    <property type="entry name" value="CELL DIVISION CYCLE PROTEIN 27 HOMOLOG"/>
    <property type="match status" value="1"/>
</dbReference>
<accession>A0A4P8EEM2</accession>
<dbReference type="Proteomes" id="UP000298631">
    <property type="component" value="Chromosome"/>
</dbReference>
<dbReference type="SMART" id="SM00028">
    <property type="entry name" value="TPR"/>
    <property type="match status" value="4"/>
</dbReference>
<organism evidence="2 3">
    <name type="scientific">Pseudorhodobacter turbinis</name>
    <dbReference type="NCBI Taxonomy" id="2500533"/>
    <lineage>
        <taxon>Bacteria</taxon>
        <taxon>Pseudomonadati</taxon>
        <taxon>Pseudomonadota</taxon>
        <taxon>Alphaproteobacteria</taxon>
        <taxon>Rhodobacterales</taxon>
        <taxon>Paracoccaceae</taxon>
        <taxon>Pseudorhodobacter</taxon>
    </lineage>
</organism>
<evidence type="ECO:0000256" key="1">
    <source>
        <dbReference type="PROSITE-ProRule" id="PRU00339"/>
    </source>
</evidence>
<keyword evidence="1" id="KW-0802">TPR repeat</keyword>
<dbReference type="PANTHER" id="PTHR12558">
    <property type="entry name" value="CELL DIVISION CYCLE 16,23,27"/>
    <property type="match status" value="1"/>
</dbReference>
<dbReference type="PROSITE" id="PS50005">
    <property type="entry name" value="TPR"/>
    <property type="match status" value="1"/>
</dbReference>
<dbReference type="RefSeq" id="WP_137193179.1">
    <property type="nucleotide sequence ID" value="NZ_CP039964.1"/>
</dbReference>
<dbReference type="AlphaFoldDB" id="A0A4P8EEM2"/>
<dbReference type="EMBL" id="CP039964">
    <property type="protein sequence ID" value="QCO55511.1"/>
    <property type="molecule type" value="Genomic_DNA"/>
</dbReference>
<name>A0A4P8EEM2_9RHOB</name>
<dbReference type="InterPro" id="IPR011990">
    <property type="entry name" value="TPR-like_helical_dom_sf"/>
</dbReference>
<proteinExistence type="predicted"/>
<reference evidence="2 3" key="1">
    <citation type="submission" date="2019-05" db="EMBL/GenBank/DDBJ databases">
        <title>Pseudorhodobacter turbinis sp. nov., isolated from the gut of the Korean turban shell.</title>
        <authorList>
            <person name="Jeong Y.-S."/>
            <person name="Kang W.-R."/>
            <person name="Bae J.-W."/>
        </authorList>
    </citation>
    <scope>NUCLEOTIDE SEQUENCE [LARGE SCALE GENOMIC DNA]</scope>
    <source>
        <strain evidence="2 3">S12M18</strain>
    </source>
</reference>
<evidence type="ECO:0000313" key="3">
    <source>
        <dbReference type="Proteomes" id="UP000298631"/>
    </source>
</evidence>
<keyword evidence="3" id="KW-1185">Reference proteome</keyword>
<dbReference type="Pfam" id="PF14559">
    <property type="entry name" value="TPR_19"/>
    <property type="match status" value="1"/>
</dbReference>
<protein>
    <submittedName>
        <fullName evidence="2">Tetratricopeptide repeat protein</fullName>
    </submittedName>
</protein>
<dbReference type="Gene3D" id="1.25.40.10">
    <property type="entry name" value="Tetratricopeptide repeat domain"/>
    <property type="match status" value="1"/>
</dbReference>